<reference evidence="2 3" key="1">
    <citation type="submission" date="2018-04" db="EMBL/GenBank/DDBJ databases">
        <title>WGS assembly of Panicum hallii var. hallii HAL2.</title>
        <authorList>
            <person name="Lovell J."/>
            <person name="Jenkins J."/>
            <person name="Lowry D."/>
            <person name="Mamidi S."/>
            <person name="Sreedasyam A."/>
            <person name="Weng X."/>
            <person name="Barry K."/>
            <person name="Bonette J."/>
            <person name="Campitelli B."/>
            <person name="Daum C."/>
            <person name="Gordon S."/>
            <person name="Gould B."/>
            <person name="Lipzen A."/>
            <person name="MacQueen A."/>
            <person name="Palacio-Mejia J."/>
            <person name="Plott C."/>
            <person name="Shakirov E."/>
            <person name="Shu S."/>
            <person name="Yoshinaga Y."/>
            <person name="Zane M."/>
            <person name="Rokhsar D."/>
            <person name="Grimwood J."/>
            <person name="Schmutz J."/>
            <person name="Juenger T."/>
        </authorList>
    </citation>
    <scope>NUCLEOTIDE SEQUENCE [LARGE SCALE GENOMIC DNA]</scope>
    <source>
        <strain evidence="3">cv. HAL2</strain>
    </source>
</reference>
<sequence length="181" mass="18651">MADGSASSSDRQRNGVARGQRVEGGRGGGPRWGGLRRACGSGGAAFRRRQHDGVVRERAGEDDSSLVVPFLGSSGEERDRSSGSTCRAELGRHQWWSGGGGADSGRGRLGRVPRSAGGGAGGGGSAACGRNQGMATGDGPSGGGGSSARSSPSKKKAFDKIRDTRVFSHCFEYFSTSFQYF</sequence>
<dbReference type="AlphaFoldDB" id="A0A2T7CB43"/>
<name>A0A2T7CB43_9POAL</name>
<feature type="compositionally biased region" description="Gly residues" evidence="1">
    <location>
        <begin position="116"/>
        <end position="126"/>
    </location>
</feature>
<evidence type="ECO:0000313" key="2">
    <source>
        <dbReference type="EMBL" id="PUZ40556.1"/>
    </source>
</evidence>
<dbReference type="EMBL" id="CM009757">
    <property type="protein sequence ID" value="PUZ40556.1"/>
    <property type="molecule type" value="Genomic_DNA"/>
</dbReference>
<dbReference type="Proteomes" id="UP000244336">
    <property type="component" value="Chromosome 9"/>
</dbReference>
<evidence type="ECO:0000256" key="1">
    <source>
        <dbReference type="SAM" id="MobiDB-lite"/>
    </source>
</evidence>
<feature type="compositionally biased region" description="Basic and acidic residues" evidence="1">
    <location>
        <begin position="51"/>
        <end position="61"/>
    </location>
</feature>
<feature type="region of interest" description="Disordered" evidence="1">
    <location>
        <begin position="1"/>
        <end position="158"/>
    </location>
</feature>
<evidence type="ECO:0000313" key="3">
    <source>
        <dbReference type="Proteomes" id="UP000244336"/>
    </source>
</evidence>
<protein>
    <submittedName>
        <fullName evidence="2">Uncharacterized protein</fullName>
    </submittedName>
</protein>
<accession>A0A2T7CB43</accession>
<dbReference type="Gramene" id="PUZ40556">
    <property type="protein sequence ID" value="PUZ40556"/>
    <property type="gene ID" value="GQ55_9G433600"/>
</dbReference>
<keyword evidence="3" id="KW-1185">Reference proteome</keyword>
<proteinExistence type="predicted"/>
<organism evidence="2 3">
    <name type="scientific">Panicum hallii var. hallii</name>
    <dbReference type="NCBI Taxonomy" id="1504633"/>
    <lineage>
        <taxon>Eukaryota</taxon>
        <taxon>Viridiplantae</taxon>
        <taxon>Streptophyta</taxon>
        <taxon>Embryophyta</taxon>
        <taxon>Tracheophyta</taxon>
        <taxon>Spermatophyta</taxon>
        <taxon>Magnoliopsida</taxon>
        <taxon>Liliopsida</taxon>
        <taxon>Poales</taxon>
        <taxon>Poaceae</taxon>
        <taxon>PACMAD clade</taxon>
        <taxon>Panicoideae</taxon>
        <taxon>Panicodae</taxon>
        <taxon>Paniceae</taxon>
        <taxon>Panicinae</taxon>
        <taxon>Panicum</taxon>
        <taxon>Panicum sect. Panicum</taxon>
    </lineage>
</organism>
<gene>
    <name evidence="2" type="ORF">GQ55_9G433600</name>
</gene>